<name>A0A7X2NS22_9FIRM</name>
<gene>
    <name evidence="2" type="ORF">FYJ51_06050</name>
</gene>
<dbReference type="Pfam" id="PF13276">
    <property type="entry name" value="HTH_21"/>
    <property type="match status" value="1"/>
</dbReference>
<dbReference type="InterPro" id="IPR025948">
    <property type="entry name" value="HTH-like_dom"/>
</dbReference>
<dbReference type="InterPro" id="IPR012337">
    <property type="entry name" value="RNaseH-like_sf"/>
</dbReference>
<proteinExistence type="predicted"/>
<dbReference type="AlphaFoldDB" id="A0A7X2NS22"/>
<evidence type="ECO:0000313" key="2">
    <source>
        <dbReference type="EMBL" id="MSS58464.1"/>
    </source>
</evidence>
<dbReference type="RefSeq" id="WP_154504264.1">
    <property type="nucleotide sequence ID" value="NZ_VUMN01000011.1"/>
</dbReference>
<organism evidence="2 3">
    <name type="scientific">Stecheria intestinalis</name>
    <dbReference type="NCBI Taxonomy" id="2606630"/>
    <lineage>
        <taxon>Bacteria</taxon>
        <taxon>Bacillati</taxon>
        <taxon>Bacillota</taxon>
        <taxon>Erysipelotrichia</taxon>
        <taxon>Erysipelotrichales</taxon>
        <taxon>Erysipelotrichaceae</taxon>
        <taxon>Stecheria</taxon>
    </lineage>
</organism>
<dbReference type="Proteomes" id="UP000461880">
    <property type="component" value="Unassembled WGS sequence"/>
</dbReference>
<evidence type="ECO:0000313" key="3">
    <source>
        <dbReference type="Proteomes" id="UP000461880"/>
    </source>
</evidence>
<feature type="domain" description="HTH-like" evidence="1">
    <location>
        <begin position="34"/>
        <end position="87"/>
    </location>
</feature>
<dbReference type="PANTHER" id="PTHR46889">
    <property type="entry name" value="TRANSPOSASE INSF FOR INSERTION SEQUENCE IS3B-RELATED"/>
    <property type="match status" value="1"/>
</dbReference>
<accession>A0A7X2NS22</accession>
<evidence type="ECO:0000259" key="1">
    <source>
        <dbReference type="Pfam" id="PF13276"/>
    </source>
</evidence>
<dbReference type="SUPFAM" id="SSF53098">
    <property type="entry name" value="Ribonuclease H-like"/>
    <property type="match status" value="1"/>
</dbReference>
<sequence>MKAIASQPSLPQISRSTYYYWLNHQSPDEAKYSDLMKEIRTIYTKNKKRYGYRRIVLQLRNNGIHVNHKTVKRLMKKMDLYGLKPRAKYKSYKGDFHRTVPNKLMHKEVDTVNHTTKYIRDFKPETSNCIWTTDVSEFHIAAGKLYLSPILDLFDHSIVSYNISASPNFSQTTDMLSKAFAANDHLD</sequence>
<reference evidence="2 3" key="1">
    <citation type="submission" date="2019-08" db="EMBL/GenBank/DDBJ databases">
        <title>In-depth cultivation of the pig gut microbiome towards novel bacterial diversity and tailored functional studies.</title>
        <authorList>
            <person name="Wylensek D."/>
            <person name="Hitch T.C.A."/>
            <person name="Clavel T."/>
        </authorList>
    </citation>
    <scope>NUCLEOTIDE SEQUENCE [LARGE SCALE GENOMIC DNA]</scope>
    <source>
        <strain evidence="2 3">Oil+RF-744-GAM-WT-6</strain>
    </source>
</reference>
<comment type="caution">
    <text evidence="2">The sequence shown here is derived from an EMBL/GenBank/DDBJ whole genome shotgun (WGS) entry which is preliminary data.</text>
</comment>
<dbReference type="EMBL" id="VUMN01000011">
    <property type="protein sequence ID" value="MSS58464.1"/>
    <property type="molecule type" value="Genomic_DNA"/>
</dbReference>
<dbReference type="InterPro" id="IPR050900">
    <property type="entry name" value="Transposase_IS3/IS150/IS904"/>
</dbReference>
<keyword evidence="3" id="KW-1185">Reference proteome</keyword>
<protein>
    <submittedName>
        <fullName evidence="2">IS3 family transposase</fullName>
    </submittedName>
</protein>